<gene>
    <name evidence="1" type="ORF">M9H77_11803</name>
</gene>
<accession>A0ACC0BFP7</accession>
<organism evidence="1 2">
    <name type="scientific">Catharanthus roseus</name>
    <name type="common">Madagascar periwinkle</name>
    <name type="synonym">Vinca rosea</name>
    <dbReference type="NCBI Taxonomy" id="4058"/>
    <lineage>
        <taxon>Eukaryota</taxon>
        <taxon>Viridiplantae</taxon>
        <taxon>Streptophyta</taxon>
        <taxon>Embryophyta</taxon>
        <taxon>Tracheophyta</taxon>
        <taxon>Spermatophyta</taxon>
        <taxon>Magnoliopsida</taxon>
        <taxon>eudicotyledons</taxon>
        <taxon>Gunneridae</taxon>
        <taxon>Pentapetalae</taxon>
        <taxon>asterids</taxon>
        <taxon>lamiids</taxon>
        <taxon>Gentianales</taxon>
        <taxon>Apocynaceae</taxon>
        <taxon>Rauvolfioideae</taxon>
        <taxon>Vinceae</taxon>
        <taxon>Catharanthinae</taxon>
        <taxon>Catharanthus</taxon>
    </lineage>
</organism>
<sequence length="209" mass="23599">MSKPLVMVSENSSYFMDILHHRGVFVRNSLATYVGGLVDYYDRCNNLKVDNEDDDGILENVNVNDLLGLDGKVQIGIKTGKSKIDNTGRVEEQDCAETHVENDGAMQEGSESDEEHRLSLNEFEGFESDGCEENTGKPSKVAVCDGKNCKCKIYRALQPDESWQIRYIKLWDYVEELRSSGPKNQVWLKTFTDAKGPAREPVHKNPHPK</sequence>
<protein>
    <submittedName>
        <fullName evidence="1">Uncharacterized protein</fullName>
    </submittedName>
</protein>
<comment type="caution">
    <text evidence="1">The sequence shown here is derived from an EMBL/GenBank/DDBJ whole genome shotgun (WGS) entry which is preliminary data.</text>
</comment>
<evidence type="ECO:0000313" key="2">
    <source>
        <dbReference type="Proteomes" id="UP001060085"/>
    </source>
</evidence>
<evidence type="ECO:0000313" key="1">
    <source>
        <dbReference type="EMBL" id="KAI5671439.1"/>
    </source>
</evidence>
<keyword evidence="2" id="KW-1185">Reference proteome</keyword>
<name>A0ACC0BFP7_CATRO</name>
<dbReference type="Proteomes" id="UP001060085">
    <property type="component" value="Linkage Group LG03"/>
</dbReference>
<reference evidence="2" key="1">
    <citation type="journal article" date="2023" name="Nat. Plants">
        <title>Single-cell RNA sequencing provides a high-resolution roadmap for understanding the multicellular compartmentation of specialized metabolism.</title>
        <authorList>
            <person name="Sun S."/>
            <person name="Shen X."/>
            <person name="Li Y."/>
            <person name="Li Y."/>
            <person name="Wang S."/>
            <person name="Li R."/>
            <person name="Zhang H."/>
            <person name="Shen G."/>
            <person name="Guo B."/>
            <person name="Wei J."/>
            <person name="Xu J."/>
            <person name="St-Pierre B."/>
            <person name="Chen S."/>
            <person name="Sun C."/>
        </authorList>
    </citation>
    <scope>NUCLEOTIDE SEQUENCE [LARGE SCALE GENOMIC DNA]</scope>
</reference>
<proteinExistence type="predicted"/>
<dbReference type="EMBL" id="CM044703">
    <property type="protein sequence ID" value="KAI5671439.1"/>
    <property type="molecule type" value="Genomic_DNA"/>
</dbReference>